<dbReference type="Proteomes" id="UP000245168">
    <property type="component" value="Unassembled WGS sequence"/>
</dbReference>
<gene>
    <name evidence="3" type="ORF">DDZ18_01830</name>
</gene>
<proteinExistence type="predicted"/>
<dbReference type="EMBL" id="QEXV01000001">
    <property type="protein sequence ID" value="PWE18369.1"/>
    <property type="molecule type" value="Genomic_DNA"/>
</dbReference>
<dbReference type="SMART" id="SM00463">
    <property type="entry name" value="SMR"/>
    <property type="match status" value="1"/>
</dbReference>
<evidence type="ECO:0000313" key="4">
    <source>
        <dbReference type="Proteomes" id="UP000245168"/>
    </source>
</evidence>
<accession>A0A2U2BWL4</accession>
<feature type="region of interest" description="Disordered" evidence="1">
    <location>
        <begin position="1"/>
        <end position="114"/>
    </location>
</feature>
<feature type="domain" description="Smr" evidence="2">
    <location>
        <begin position="125"/>
        <end position="224"/>
    </location>
</feature>
<dbReference type="InterPro" id="IPR036063">
    <property type="entry name" value="Smr_dom_sf"/>
</dbReference>
<evidence type="ECO:0000259" key="2">
    <source>
        <dbReference type="PROSITE" id="PS50828"/>
    </source>
</evidence>
<sequence length="225" mass="25064">MGRGGRIPGRPAERDRRPLAGVSAQARRRPARRQFMSRRPSRPLRPEERELWRRVASTVKPLDQSRRERLASPSDAAPAEPRHESAPRGDASAAAMRAASAPKAPADRGGEKRVRRGRVEVEARLDLHGLTEARARRDLLGFLARARSNGMRTVLVITGKGAGARALDRRRHEPWDPEASPLPGVLRRAFTRWMAEPDFAELASGYATAHRRHGGSGAFYVMLRR</sequence>
<dbReference type="AlphaFoldDB" id="A0A2U2BWL4"/>
<dbReference type="Pfam" id="PF01713">
    <property type="entry name" value="Smr"/>
    <property type="match status" value="1"/>
</dbReference>
<feature type="compositionally biased region" description="Low complexity" evidence="1">
    <location>
        <begin position="88"/>
        <end position="104"/>
    </location>
</feature>
<evidence type="ECO:0000256" key="1">
    <source>
        <dbReference type="SAM" id="MobiDB-lite"/>
    </source>
</evidence>
<reference evidence="4" key="1">
    <citation type="submission" date="2018-05" db="EMBL/GenBank/DDBJ databases">
        <authorList>
            <person name="Liu B.-T."/>
        </authorList>
    </citation>
    <scope>NUCLEOTIDE SEQUENCE [LARGE SCALE GENOMIC DNA]</scope>
    <source>
        <strain evidence="4">WD6-1</strain>
    </source>
</reference>
<keyword evidence="4" id="KW-1185">Reference proteome</keyword>
<protein>
    <submittedName>
        <fullName evidence="3">DNA mismatch repair protein MutS</fullName>
    </submittedName>
</protein>
<feature type="compositionally biased region" description="Basic and acidic residues" evidence="1">
    <location>
        <begin position="105"/>
        <end position="114"/>
    </location>
</feature>
<feature type="compositionally biased region" description="Basic residues" evidence="1">
    <location>
        <begin position="26"/>
        <end position="42"/>
    </location>
</feature>
<feature type="compositionally biased region" description="Basic and acidic residues" evidence="1">
    <location>
        <begin position="44"/>
        <end position="53"/>
    </location>
</feature>
<name>A0A2U2BWL4_9PROT</name>
<organism evidence="3 4">
    <name type="scientific">Marinicauda salina</name>
    <dbReference type="NCBI Taxonomy" id="2135793"/>
    <lineage>
        <taxon>Bacteria</taxon>
        <taxon>Pseudomonadati</taxon>
        <taxon>Pseudomonadota</taxon>
        <taxon>Alphaproteobacteria</taxon>
        <taxon>Maricaulales</taxon>
        <taxon>Maricaulaceae</taxon>
        <taxon>Marinicauda</taxon>
    </lineage>
</organism>
<dbReference type="Gene3D" id="3.30.1370.110">
    <property type="match status" value="1"/>
</dbReference>
<dbReference type="SUPFAM" id="SSF160443">
    <property type="entry name" value="SMR domain-like"/>
    <property type="match status" value="1"/>
</dbReference>
<comment type="caution">
    <text evidence="3">The sequence shown here is derived from an EMBL/GenBank/DDBJ whole genome shotgun (WGS) entry which is preliminary data.</text>
</comment>
<dbReference type="PANTHER" id="PTHR35562:SF2">
    <property type="entry name" value="DNA ENDONUCLEASE SMRA-RELATED"/>
    <property type="match status" value="1"/>
</dbReference>
<dbReference type="PANTHER" id="PTHR35562">
    <property type="entry name" value="DNA ENDONUCLEASE SMRA-RELATED"/>
    <property type="match status" value="1"/>
</dbReference>
<evidence type="ECO:0000313" key="3">
    <source>
        <dbReference type="EMBL" id="PWE18369.1"/>
    </source>
</evidence>
<dbReference type="PROSITE" id="PS50828">
    <property type="entry name" value="SMR"/>
    <property type="match status" value="1"/>
</dbReference>
<dbReference type="InterPro" id="IPR002625">
    <property type="entry name" value="Smr_dom"/>
</dbReference>